<feature type="transmembrane region" description="Helical" evidence="17">
    <location>
        <begin position="365"/>
        <end position="385"/>
    </location>
</feature>
<evidence type="ECO:0000256" key="1">
    <source>
        <dbReference type="ARBA" id="ARBA00002881"/>
    </source>
</evidence>
<dbReference type="PRINTS" id="PR00576">
    <property type="entry name" value="OPSINRH1RH2"/>
</dbReference>
<comment type="function">
    <text evidence="1">Visual pigments are the light-absorbing molecules that mediate vision. They consist of an apoprotein, opsin, covalently linked to cis-retinal.</text>
</comment>
<dbReference type="EnsemblMetazoa" id="MDOA015123-RA">
    <property type="protein sequence ID" value="MDOA015123-PA"/>
    <property type="gene ID" value="MDOA015123"/>
</dbReference>
<evidence type="ECO:0000256" key="2">
    <source>
        <dbReference type="ARBA" id="ARBA00004141"/>
    </source>
</evidence>
<dbReference type="OrthoDB" id="9996086at2759"/>
<evidence type="ECO:0000256" key="16">
    <source>
        <dbReference type="ARBA" id="ARBA00023305"/>
    </source>
</evidence>
<keyword evidence="9 17" id="KW-0157">Chromophore</keyword>
<dbReference type="VEuPathDB" id="VectorBase:MDOA015123"/>
<accession>A0A1I8NH85</accession>
<evidence type="ECO:0000256" key="4">
    <source>
        <dbReference type="ARBA" id="ARBA00022553"/>
    </source>
</evidence>
<dbReference type="InterPro" id="IPR001735">
    <property type="entry name" value="Opsin_RH1/RH2"/>
</dbReference>
<keyword evidence="11 17" id="KW-0472">Membrane</keyword>
<evidence type="ECO:0000256" key="3">
    <source>
        <dbReference type="ARBA" id="ARBA00022543"/>
    </source>
</evidence>
<keyword evidence="20" id="KW-1185">Reference proteome</keyword>
<keyword evidence="15 17" id="KW-0807">Transducer</keyword>
<evidence type="ECO:0000256" key="14">
    <source>
        <dbReference type="ARBA" id="ARBA00023180"/>
    </source>
</evidence>
<dbReference type="PROSITE" id="PS00237">
    <property type="entry name" value="G_PROTEIN_RECEP_F1_1"/>
    <property type="match status" value="1"/>
</dbReference>
<dbReference type="FunFam" id="1.20.1070.10:FF:000044">
    <property type="entry name" value="Opsin, ultraviolet-sensitive"/>
    <property type="match status" value="1"/>
</dbReference>
<feature type="transmembrane region" description="Helical" evidence="17">
    <location>
        <begin position="140"/>
        <end position="166"/>
    </location>
</feature>
<dbReference type="eggNOG" id="KOG3656">
    <property type="taxonomic scope" value="Eukaryota"/>
</dbReference>
<reference evidence="21" key="2">
    <citation type="submission" date="2025-04" db="UniProtKB">
        <authorList>
            <consortium name="RefSeq"/>
        </authorList>
    </citation>
    <scope>IDENTIFICATION</scope>
    <source>
        <strain evidence="21">Aabys</strain>
    </source>
</reference>
<comment type="similarity">
    <text evidence="17">Belongs to the G-protein coupled receptor 1 family. Opsin subfamily.</text>
</comment>
<dbReference type="Gene3D" id="1.20.1070.10">
    <property type="entry name" value="Rhodopsin 7-helix transmembrane proteins"/>
    <property type="match status" value="1"/>
</dbReference>
<evidence type="ECO:0000256" key="7">
    <source>
        <dbReference type="ARBA" id="ARBA00022925"/>
    </source>
</evidence>
<evidence type="ECO:0000256" key="8">
    <source>
        <dbReference type="ARBA" id="ARBA00022989"/>
    </source>
</evidence>
<dbReference type="InterPro" id="IPR017452">
    <property type="entry name" value="GPCR_Rhodpsn_7TM"/>
</dbReference>
<dbReference type="Pfam" id="PF00001">
    <property type="entry name" value="7tm_1"/>
    <property type="match status" value="1"/>
</dbReference>
<proteinExistence type="inferred from homology"/>
<dbReference type="PROSITE" id="PS50262">
    <property type="entry name" value="G_PROTEIN_RECEP_F1_2"/>
    <property type="match status" value="1"/>
</dbReference>
<feature type="transmembrane region" description="Helical" evidence="17">
    <location>
        <begin position="106"/>
        <end position="128"/>
    </location>
</feature>
<evidence type="ECO:0000256" key="12">
    <source>
        <dbReference type="ARBA" id="ARBA00023157"/>
    </source>
</evidence>
<dbReference type="GO" id="GO:0007602">
    <property type="term" value="P:phototransduction"/>
    <property type="evidence" value="ECO:0007669"/>
    <property type="project" value="UniProtKB-KW"/>
</dbReference>
<dbReference type="InterPro" id="IPR000276">
    <property type="entry name" value="GPCR_Rhodpsn"/>
</dbReference>
<feature type="transmembrane region" description="Helical" evidence="17">
    <location>
        <begin position="266"/>
        <end position="288"/>
    </location>
</feature>
<dbReference type="SUPFAM" id="SSF81321">
    <property type="entry name" value="Family A G protein-coupled receptor-like"/>
    <property type="match status" value="1"/>
</dbReference>
<evidence type="ECO:0000256" key="11">
    <source>
        <dbReference type="ARBA" id="ARBA00023136"/>
    </source>
</evidence>
<name>A0A1I8NH85_MUSDO</name>
<dbReference type="PANTHER" id="PTHR24240">
    <property type="entry name" value="OPSIN"/>
    <property type="match status" value="1"/>
</dbReference>
<dbReference type="PRINTS" id="PR00237">
    <property type="entry name" value="GPCRRHODOPSN"/>
</dbReference>
<evidence type="ECO:0000313" key="21">
    <source>
        <dbReference type="RefSeq" id="XP_005182995.1"/>
    </source>
</evidence>
<evidence type="ECO:0000256" key="15">
    <source>
        <dbReference type="ARBA" id="ARBA00023224"/>
    </source>
</evidence>
<dbReference type="GO" id="GO:0008020">
    <property type="term" value="F:G protein-coupled photoreceptor activity"/>
    <property type="evidence" value="ECO:0007669"/>
    <property type="project" value="UniProtKB-ARBA"/>
</dbReference>
<evidence type="ECO:0000313" key="19">
    <source>
        <dbReference type="EnsemblMetazoa" id="MDOA015123-PA"/>
    </source>
</evidence>
<keyword evidence="10 17" id="KW-0297">G-protein coupled receptor</keyword>
<dbReference type="VEuPathDB" id="VectorBase:MDOMA2_005735"/>
<dbReference type="STRING" id="7370.A0A1I8NH85"/>
<keyword evidence="16" id="KW-0844">Vision</keyword>
<feature type="transmembrane region" description="Helical" evidence="17">
    <location>
        <begin position="219"/>
        <end position="241"/>
    </location>
</feature>
<gene>
    <name evidence="19" type="primary">101900148</name>
    <name evidence="21" type="synonym">LOC101900148</name>
</gene>
<dbReference type="RefSeq" id="XP_005182995.1">
    <property type="nucleotide sequence ID" value="XM_005182938.2"/>
</dbReference>
<dbReference type="InterPro" id="IPR050125">
    <property type="entry name" value="GPCR_opsins"/>
</dbReference>
<evidence type="ECO:0000313" key="20">
    <source>
        <dbReference type="Proteomes" id="UP001652621"/>
    </source>
</evidence>
<dbReference type="KEGG" id="mde:101900148"/>
<evidence type="ECO:0000256" key="10">
    <source>
        <dbReference type="ARBA" id="ARBA00023040"/>
    </source>
</evidence>
<reference evidence="19" key="1">
    <citation type="submission" date="2020-05" db="UniProtKB">
        <authorList>
            <consortium name="EnsemblMetazoa"/>
        </authorList>
    </citation>
    <scope>IDENTIFICATION</scope>
    <source>
        <strain evidence="19">Aabys</strain>
    </source>
</reference>
<dbReference type="SMR" id="A0A1I8NH85"/>
<evidence type="ECO:0000259" key="18">
    <source>
        <dbReference type="PROSITE" id="PS50262"/>
    </source>
</evidence>
<dbReference type="Proteomes" id="UP001652621">
    <property type="component" value="Unplaced"/>
</dbReference>
<sequence length="424" mass="48140">MAPEQGPDEETKCGKSERRFVEPMRNMFGESDIEDSLSPKSLCRDESNWWSTVESLETFSGTPFGPAITTYVNFSVTDNATPDMAHLINPYWNQFPPMDREWYNLLTLYMLIIGIVSWCGNGVVIFIFSSSRALRTPANLLIINLALSDFGMMLLNTPMMGINLYYRTWILGPMMCDVYAGLGSAFGCISIWSMCMIAMDRYNVIVRGMTVRPMTIQLAILEIFLIWTMAAAWTLAPVFGWSRYVPEGNLTSCGIDYLDRSWNSRSYLMCYTAFVYYLPLLLICYFYWHIIKAVLAHKKAMREQAKKLHVKCLFSSEDAEKSADGKLAMVALVTISLWFVAWTPYQVINTLGLLKYEGLTPLNTIWGACFAKSAACYNSIVYGICHPRYRTALKEQFPCCVFGRVEDNKTNDVASQTTTIEKIA</sequence>
<keyword evidence="7 17" id="KW-0681">Retinal protein</keyword>
<keyword evidence="14" id="KW-0325">Glycoprotein</keyword>
<keyword evidence="5 17" id="KW-0716">Sensory transduction</keyword>
<dbReference type="GeneID" id="101900148"/>
<feature type="transmembrane region" description="Helical" evidence="17">
    <location>
        <begin position="327"/>
        <end position="345"/>
    </location>
</feature>
<dbReference type="GO" id="GO:0007601">
    <property type="term" value="P:visual perception"/>
    <property type="evidence" value="ECO:0007669"/>
    <property type="project" value="UniProtKB-KW"/>
</dbReference>
<keyword evidence="4" id="KW-0597">Phosphoprotein</keyword>
<feature type="transmembrane region" description="Helical" evidence="17">
    <location>
        <begin position="178"/>
        <end position="199"/>
    </location>
</feature>
<organism evidence="19">
    <name type="scientific">Musca domestica</name>
    <name type="common">House fly</name>
    <dbReference type="NCBI Taxonomy" id="7370"/>
    <lineage>
        <taxon>Eukaryota</taxon>
        <taxon>Metazoa</taxon>
        <taxon>Ecdysozoa</taxon>
        <taxon>Arthropoda</taxon>
        <taxon>Hexapoda</taxon>
        <taxon>Insecta</taxon>
        <taxon>Pterygota</taxon>
        <taxon>Neoptera</taxon>
        <taxon>Endopterygota</taxon>
        <taxon>Diptera</taxon>
        <taxon>Brachycera</taxon>
        <taxon>Muscomorpha</taxon>
        <taxon>Muscoidea</taxon>
        <taxon>Muscidae</taxon>
        <taxon>Musca</taxon>
    </lineage>
</organism>
<feature type="domain" description="G-protein coupled receptors family 1 profile" evidence="18">
    <location>
        <begin position="120"/>
        <end position="382"/>
    </location>
</feature>
<protein>
    <submittedName>
        <fullName evidence="21">Opsin Rh1-like</fullName>
    </submittedName>
</protein>
<evidence type="ECO:0000256" key="17">
    <source>
        <dbReference type="RuleBase" id="RU004951"/>
    </source>
</evidence>
<evidence type="ECO:0000256" key="13">
    <source>
        <dbReference type="ARBA" id="ARBA00023170"/>
    </source>
</evidence>
<evidence type="ECO:0000256" key="6">
    <source>
        <dbReference type="ARBA" id="ARBA00022692"/>
    </source>
</evidence>
<dbReference type="PRINTS" id="PR00238">
    <property type="entry name" value="OPSIN"/>
</dbReference>
<dbReference type="InterPro" id="IPR001760">
    <property type="entry name" value="Opsin"/>
</dbReference>
<evidence type="ECO:0000256" key="9">
    <source>
        <dbReference type="ARBA" id="ARBA00022991"/>
    </source>
</evidence>
<keyword evidence="12" id="KW-1015">Disulfide bond</keyword>
<keyword evidence="8 17" id="KW-1133">Transmembrane helix</keyword>
<dbReference type="GO" id="GO:0016020">
    <property type="term" value="C:membrane"/>
    <property type="evidence" value="ECO:0007669"/>
    <property type="project" value="UniProtKB-SubCell"/>
</dbReference>
<dbReference type="AlphaFoldDB" id="A0A1I8NH85"/>
<comment type="subcellular location">
    <subcellularLocation>
        <location evidence="2 17">Membrane</location>
        <topology evidence="2 17">Multi-pass membrane protein</topology>
    </subcellularLocation>
</comment>
<keyword evidence="6 17" id="KW-0812">Transmembrane</keyword>
<dbReference type="CDD" id="cd15079">
    <property type="entry name" value="7tmA_photoreceptors_insect"/>
    <property type="match status" value="1"/>
</dbReference>
<keyword evidence="13 17" id="KW-0675">Receptor</keyword>
<evidence type="ECO:0000256" key="5">
    <source>
        <dbReference type="ARBA" id="ARBA00022606"/>
    </source>
</evidence>
<keyword evidence="3 17" id="KW-0600">Photoreceptor protein</keyword>